<keyword evidence="4" id="KW-1185">Reference proteome</keyword>
<feature type="compositionally biased region" description="Basic and acidic residues" evidence="1">
    <location>
        <begin position="73"/>
        <end position="84"/>
    </location>
</feature>
<sequence>MTVPDLVHDSDSASDGGYTSSDTDQQSQSDIRDKSDDAKDSVDVDSHAQTIGHECSPNIRPLLDLTNSDEPERDSAVKQKREPDLDSIIDHISSLQLSSDNRRPPSLLPLKVPTKGPIITRPRLTLRVIQRQNESRPSRQPAPAEKQSWDSVREQAHAGQIFLRISQTNSFSPLTAQGFRATSCRSRHKPSIGARANKIRQAEKDLNIGPNKNGLLNQFVKHILTWSCSWDDEATSDWISMSADPDWIFWAMTKRLVRECHVTSYCITIIRRPSGDRVTPLVAYKASLYLSHLRGSNSEARKAWDFANAASEWLGLYTIPASEILDRYEVTRDSLPFKFPAYYFKSTPPRFDQPWIDQVVFEPYRRDTYYEASAQMRARARELGLDASKVGR</sequence>
<feature type="compositionally biased region" description="Low complexity" evidence="1">
    <location>
        <begin position="19"/>
        <end position="29"/>
    </location>
</feature>
<dbReference type="Proteomes" id="UP000092666">
    <property type="component" value="Unassembled WGS sequence"/>
</dbReference>
<reference evidence="3 4" key="1">
    <citation type="submission" date="2013-07" db="EMBL/GenBank/DDBJ databases">
        <title>The Genome Sequence of Cryptococcus heveanensis BCC8398.</title>
        <authorList>
            <consortium name="The Broad Institute Genome Sequencing Platform"/>
            <person name="Cuomo C."/>
            <person name="Litvintseva A."/>
            <person name="Chen Y."/>
            <person name="Heitman J."/>
            <person name="Sun S."/>
            <person name="Springer D."/>
            <person name="Dromer F."/>
            <person name="Young S.K."/>
            <person name="Zeng Q."/>
            <person name="Gargeya S."/>
            <person name="Fitzgerald M."/>
            <person name="Abouelleil A."/>
            <person name="Alvarado L."/>
            <person name="Berlin A.M."/>
            <person name="Chapman S.B."/>
            <person name="Dewar J."/>
            <person name="Goldberg J."/>
            <person name="Griggs A."/>
            <person name="Gujja S."/>
            <person name="Hansen M."/>
            <person name="Howarth C."/>
            <person name="Imamovic A."/>
            <person name="Larimer J."/>
            <person name="McCowan C."/>
            <person name="Murphy C."/>
            <person name="Pearson M."/>
            <person name="Priest M."/>
            <person name="Roberts A."/>
            <person name="Saif S."/>
            <person name="Shea T."/>
            <person name="Sykes S."/>
            <person name="Wortman J."/>
            <person name="Nusbaum C."/>
            <person name="Birren B."/>
        </authorList>
    </citation>
    <scope>NUCLEOTIDE SEQUENCE [LARGE SCALE GENOMIC DNA]</scope>
    <source>
        <strain evidence="3 4">BCC8398</strain>
    </source>
</reference>
<protein>
    <recommendedName>
        <fullName evidence="2">DUF7587 domain-containing protein</fullName>
    </recommendedName>
</protein>
<evidence type="ECO:0000259" key="2">
    <source>
        <dbReference type="Pfam" id="PF24494"/>
    </source>
</evidence>
<dbReference type="OrthoDB" id="2588677at2759"/>
<evidence type="ECO:0000256" key="1">
    <source>
        <dbReference type="SAM" id="MobiDB-lite"/>
    </source>
</evidence>
<dbReference type="InterPro" id="IPR056009">
    <property type="entry name" value="DUF7587"/>
</dbReference>
<dbReference type="Pfam" id="PF24494">
    <property type="entry name" value="DUF7587"/>
    <property type="match status" value="1"/>
</dbReference>
<proteinExistence type="predicted"/>
<reference evidence="4" key="2">
    <citation type="submission" date="2013-12" db="EMBL/GenBank/DDBJ databases">
        <title>Evolution of pathogenesis and genome organization in the Tremellales.</title>
        <authorList>
            <person name="Cuomo C."/>
            <person name="Litvintseva A."/>
            <person name="Heitman J."/>
            <person name="Chen Y."/>
            <person name="Sun S."/>
            <person name="Springer D."/>
            <person name="Dromer F."/>
            <person name="Young S."/>
            <person name="Zeng Q."/>
            <person name="Chapman S."/>
            <person name="Gujja S."/>
            <person name="Saif S."/>
            <person name="Birren B."/>
        </authorList>
    </citation>
    <scope>NUCLEOTIDE SEQUENCE [LARGE SCALE GENOMIC DNA]</scope>
    <source>
        <strain evidence="4">BCC8398</strain>
    </source>
</reference>
<evidence type="ECO:0000313" key="4">
    <source>
        <dbReference type="Proteomes" id="UP000092666"/>
    </source>
</evidence>
<gene>
    <name evidence="3" type="ORF">I316_04864</name>
</gene>
<dbReference type="EMBL" id="KI669505">
    <property type="protein sequence ID" value="OCF33444.1"/>
    <property type="molecule type" value="Genomic_DNA"/>
</dbReference>
<accession>A0A1B9GQV9</accession>
<organism evidence="3 4">
    <name type="scientific">Kwoniella heveanensis BCC8398</name>
    <dbReference type="NCBI Taxonomy" id="1296120"/>
    <lineage>
        <taxon>Eukaryota</taxon>
        <taxon>Fungi</taxon>
        <taxon>Dikarya</taxon>
        <taxon>Basidiomycota</taxon>
        <taxon>Agaricomycotina</taxon>
        <taxon>Tremellomycetes</taxon>
        <taxon>Tremellales</taxon>
        <taxon>Cryptococcaceae</taxon>
        <taxon>Kwoniella</taxon>
    </lineage>
</organism>
<feature type="compositionally biased region" description="Basic and acidic residues" evidence="1">
    <location>
        <begin position="1"/>
        <end position="11"/>
    </location>
</feature>
<dbReference type="AlphaFoldDB" id="A0A1B9GQV9"/>
<feature type="region of interest" description="Disordered" evidence="1">
    <location>
        <begin position="1"/>
        <end position="85"/>
    </location>
</feature>
<name>A0A1B9GQV9_9TREE</name>
<evidence type="ECO:0000313" key="3">
    <source>
        <dbReference type="EMBL" id="OCF33444.1"/>
    </source>
</evidence>
<feature type="compositionally biased region" description="Basic and acidic residues" evidence="1">
    <location>
        <begin position="30"/>
        <end position="46"/>
    </location>
</feature>
<feature type="domain" description="DUF7587" evidence="2">
    <location>
        <begin position="179"/>
        <end position="330"/>
    </location>
</feature>